<dbReference type="AlphaFoldDB" id="A0A4Y9ADT1"/>
<dbReference type="RefSeq" id="WP_135110424.1">
    <property type="nucleotide sequence ID" value="NZ_SRHY01000020.1"/>
</dbReference>
<name>A0A4Y9ADT1_9BACI</name>
<dbReference type="SUPFAM" id="SSF116734">
    <property type="entry name" value="DNA methylase specificity domain"/>
    <property type="match status" value="1"/>
</dbReference>
<dbReference type="EMBL" id="SRHY01000020">
    <property type="protein sequence ID" value="TFJ92541.1"/>
    <property type="molecule type" value="Genomic_DNA"/>
</dbReference>
<dbReference type="Proteomes" id="UP000298484">
    <property type="component" value="Unassembled WGS sequence"/>
</dbReference>
<gene>
    <name evidence="3" type="ORF">E4U82_12000</name>
</gene>
<keyword evidence="2" id="KW-0238">DNA-binding</keyword>
<dbReference type="GO" id="GO:0009307">
    <property type="term" value="P:DNA restriction-modification system"/>
    <property type="evidence" value="ECO:0007669"/>
    <property type="project" value="UniProtKB-KW"/>
</dbReference>
<evidence type="ECO:0008006" key="5">
    <source>
        <dbReference type="Google" id="ProtNLM"/>
    </source>
</evidence>
<proteinExistence type="predicted"/>
<accession>A0A4Y9ADT1</accession>
<organism evidence="3 4">
    <name type="scientific">Lentibacillus salicampi</name>
    <dbReference type="NCBI Taxonomy" id="175306"/>
    <lineage>
        <taxon>Bacteria</taxon>
        <taxon>Bacillati</taxon>
        <taxon>Bacillota</taxon>
        <taxon>Bacilli</taxon>
        <taxon>Bacillales</taxon>
        <taxon>Bacillaceae</taxon>
        <taxon>Lentibacillus</taxon>
    </lineage>
</organism>
<evidence type="ECO:0000313" key="3">
    <source>
        <dbReference type="EMBL" id="TFJ92541.1"/>
    </source>
</evidence>
<evidence type="ECO:0000256" key="1">
    <source>
        <dbReference type="ARBA" id="ARBA00022747"/>
    </source>
</evidence>
<sequence>MMEEKKLVPKRRFYGFNEEWKIKKLNEIADINPPSVLPDVFKYVDLESVIGTELISYRTVTRLSAPSRAQRLAKHGDIFYQTVRPYQKNNYRFSLTHTNYVFSSGYAQIRPKIDSKFLITQLSQIKNRL</sequence>
<evidence type="ECO:0000256" key="2">
    <source>
        <dbReference type="ARBA" id="ARBA00023125"/>
    </source>
</evidence>
<dbReference type="GO" id="GO:0003677">
    <property type="term" value="F:DNA binding"/>
    <property type="evidence" value="ECO:0007669"/>
    <property type="project" value="UniProtKB-KW"/>
</dbReference>
<comment type="caution">
    <text evidence="3">The sequence shown here is derived from an EMBL/GenBank/DDBJ whole genome shotgun (WGS) entry which is preliminary data.</text>
</comment>
<evidence type="ECO:0000313" key="4">
    <source>
        <dbReference type="Proteomes" id="UP000298484"/>
    </source>
</evidence>
<dbReference type="InterPro" id="IPR044946">
    <property type="entry name" value="Restrct_endonuc_typeI_TRD_sf"/>
</dbReference>
<keyword evidence="1" id="KW-0680">Restriction system</keyword>
<keyword evidence="4" id="KW-1185">Reference proteome</keyword>
<dbReference type="OrthoDB" id="9795776at2"/>
<dbReference type="Gene3D" id="3.90.220.20">
    <property type="entry name" value="DNA methylase specificity domains"/>
    <property type="match status" value="1"/>
</dbReference>
<reference evidence="3 4" key="1">
    <citation type="submission" date="2019-03" db="EMBL/GenBank/DDBJ databases">
        <title>Genome sequence of Lentibacillus salicampi ATCC BAA-719.</title>
        <authorList>
            <person name="Maclea K.S."/>
            <person name="Simoes Junior M."/>
        </authorList>
    </citation>
    <scope>NUCLEOTIDE SEQUENCE [LARGE SCALE GENOMIC DNA]</scope>
    <source>
        <strain evidence="3 4">ATCC BAA-719</strain>
    </source>
</reference>
<protein>
    <recommendedName>
        <fullName evidence="5">Restriction endonuclease subunit S</fullName>
    </recommendedName>
</protein>